<evidence type="ECO:0000313" key="2">
    <source>
        <dbReference type="EMBL" id="RZM82281.1"/>
    </source>
</evidence>
<gene>
    <name evidence="2" type="ORF">DYY88_03245</name>
</gene>
<protein>
    <submittedName>
        <fullName evidence="2">DUF928 domain-containing protein</fullName>
    </submittedName>
</protein>
<dbReference type="Proteomes" id="UP000292459">
    <property type="component" value="Unassembled WGS sequence"/>
</dbReference>
<dbReference type="OrthoDB" id="536034at2"/>
<proteinExistence type="predicted"/>
<organism evidence="2 3">
    <name type="scientific">Leptolyngbya iicbica LK</name>
    <dbReference type="NCBI Taxonomy" id="2294035"/>
    <lineage>
        <taxon>Bacteria</taxon>
        <taxon>Bacillati</taxon>
        <taxon>Cyanobacteriota</taxon>
        <taxon>Cyanophyceae</taxon>
        <taxon>Leptolyngbyales</taxon>
        <taxon>Leptolyngbyaceae</taxon>
        <taxon>Leptolyngbya group</taxon>
        <taxon>Leptolyngbya</taxon>
        <taxon>Leptolyngbya iicbica</taxon>
    </lineage>
</organism>
<feature type="chain" id="PRO_5020340268" evidence="1">
    <location>
        <begin position="32"/>
        <end position="229"/>
    </location>
</feature>
<dbReference type="AlphaFoldDB" id="A0A4Q7EFE8"/>
<dbReference type="EMBL" id="QVFV01000001">
    <property type="protein sequence ID" value="RZM82281.1"/>
    <property type="molecule type" value="Genomic_DNA"/>
</dbReference>
<evidence type="ECO:0000313" key="3">
    <source>
        <dbReference type="Proteomes" id="UP000292459"/>
    </source>
</evidence>
<keyword evidence="1" id="KW-0732">Signal</keyword>
<dbReference type="Pfam" id="PF06051">
    <property type="entry name" value="DUF928"/>
    <property type="match status" value="1"/>
</dbReference>
<sequence length="229" mass="24309">MMISTSTKRISLALPISGLMLATAMVWPAVAQDQNEFPGRRIGGGTRGGCVINAAGVIAINPENNLGVTQREAPTLYFAVPATAEPYQVTFYLETEDAEPLYETTVAAGDKAELIGVQLPADTLTAGEYYPWSFAANCDETNPATAIVVNGWLQQTALDSEAIAEAESPLAQVQAYQAAGLWSDAIALTAELLAANPDCEEYQAQWSALLEALGLEQAIDAPMSVRLPM</sequence>
<feature type="signal peptide" evidence="1">
    <location>
        <begin position="1"/>
        <end position="31"/>
    </location>
</feature>
<dbReference type="InterPro" id="IPR010328">
    <property type="entry name" value="DUF928"/>
</dbReference>
<reference evidence="2 3" key="1">
    <citation type="submission" date="2018-11" db="EMBL/GenBank/DDBJ databases">
        <title>Whole genome sequencing of an environmental sample.</title>
        <authorList>
            <person name="Sarangi A.N."/>
            <person name="Singh D."/>
            <person name="Tripathy S."/>
        </authorList>
    </citation>
    <scope>NUCLEOTIDE SEQUENCE [LARGE SCALE GENOMIC DNA]</scope>
    <source>
        <strain evidence="2 3">Lakshadweep</strain>
    </source>
</reference>
<evidence type="ECO:0000256" key="1">
    <source>
        <dbReference type="SAM" id="SignalP"/>
    </source>
</evidence>
<comment type="caution">
    <text evidence="2">The sequence shown here is derived from an EMBL/GenBank/DDBJ whole genome shotgun (WGS) entry which is preliminary data.</text>
</comment>
<name>A0A4Q7EFE8_9CYAN</name>
<keyword evidence="3" id="KW-1185">Reference proteome</keyword>
<accession>A0A4Q7EFE8</accession>